<accession>A0AAW8W064</accession>
<sequence>MQNKTFDKQVMSDLLIERFLLAIIRTTGGGTPALVTVLDQSVHVG</sequence>
<evidence type="ECO:0000313" key="2">
    <source>
        <dbReference type="Proteomes" id="UP001267003"/>
    </source>
</evidence>
<dbReference type="GeneID" id="49395638"/>
<organism evidence="1 2">
    <name type="scientific">Lactiplantibacillus pentosus</name>
    <name type="common">Lactobacillus pentosus</name>
    <dbReference type="NCBI Taxonomy" id="1589"/>
    <lineage>
        <taxon>Bacteria</taxon>
        <taxon>Bacillati</taxon>
        <taxon>Bacillota</taxon>
        <taxon>Bacilli</taxon>
        <taxon>Lactobacillales</taxon>
        <taxon>Lactobacillaceae</taxon>
        <taxon>Lactiplantibacillus</taxon>
    </lineage>
</organism>
<dbReference type="Proteomes" id="UP001267003">
    <property type="component" value="Unassembled WGS sequence"/>
</dbReference>
<evidence type="ECO:0008006" key="3">
    <source>
        <dbReference type="Google" id="ProtNLM"/>
    </source>
</evidence>
<protein>
    <recommendedName>
        <fullName evidence="3">XdhC family protein</fullName>
    </recommendedName>
</protein>
<gene>
    <name evidence="1" type="ORF">RI536_13010</name>
</gene>
<dbReference type="RefSeq" id="WP_156183019.1">
    <property type="nucleotide sequence ID" value="NZ_BJZC01000044.1"/>
</dbReference>
<dbReference type="EMBL" id="JAVLAQ010000001">
    <property type="protein sequence ID" value="MDT6991000.1"/>
    <property type="molecule type" value="Genomic_DNA"/>
</dbReference>
<dbReference type="AlphaFoldDB" id="A0AAW8W064"/>
<proteinExistence type="predicted"/>
<evidence type="ECO:0000313" key="1">
    <source>
        <dbReference type="EMBL" id="MDT6991000.1"/>
    </source>
</evidence>
<comment type="caution">
    <text evidence="1">The sequence shown here is derived from an EMBL/GenBank/DDBJ whole genome shotgun (WGS) entry which is preliminary data.</text>
</comment>
<name>A0AAW8W064_LACPE</name>
<reference evidence="1" key="1">
    <citation type="submission" date="2023-08" db="EMBL/GenBank/DDBJ databases">
        <authorList>
            <person name="Page C.A."/>
            <person name="Perez-Diaz I.M."/>
        </authorList>
    </citation>
    <scope>NUCLEOTIDE SEQUENCE</scope>
    <source>
        <strain evidence="1">7.8.46</strain>
    </source>
</reference>